<keyword evidence="1" id="KW-1133">Transmembrane helix</keyword>
<dbReference type="AlphaFoldDB" id="A0A086KXH0"/>
<name>A0A086KXH0_TOXGO</name>
<feature type="transmembrane region" description="Helical" evidence="1">
    <location>
        <begin position="42"/>
        <end position="67"/>
    </location>
</feature>
<evidence type="ECO:0000313" key="3">
    <source>
        <dbReference type="Proteomes" id="UP000028837"/>
    </source>
</evidence>
<dbReference type="EMBL" id="AHZU02000049">
    <property type="protein sequence ID" value="KFG49088.1"/>
    <property type="molecule type" value="Genomic_DNA"/>
</dbReference>
<proteinExistence type="predicted"/>
<gene>
    <name evidence="2" type="ORF">TGDOM2_273620</name>
</gene>
<accession>A0A086KXH0</accession>
<evidence type="ECO:0000313" key="2">
    <source>
        <dbReference type="EMBL" id="KFG49088.1"/>
    </source>
</evidence>
<protein>
    <submittedName>
        <fullName evidence="2">Putative transmembrane protein</fullName>
    </submittedName>
</protein>
<dbReference type="VEuPathDB" id="ToxoDB:TGDOM2_273620"/>
<reference evidence="2 3" key="1">
    <citation type="submission" date="2014-02" db="EMBL/GenBank/DDBJ databases">
        <authorList>
            <person name="Sibley D."/>
            <person name="Venepally P."/>
            <person name="Karamycheva S."/>
            <person name="Hadjithomas M."/>
            <person name="Khan A."/>
            <person name="Brunk B."/>
            <person name="Roos D."/>
            <person name="Caler E."/>
            <person name="Lorenzi H."/>
        </authorList>
    </citation>
    <scope>NUCLEOTIDE SEQUENCE [LARGE SCALE GENOMIC DNA]</scope>
    <source>
        <strain evidence="2 3">GAB2-2007-GAL-DOM2</strain>
    </source>
</reference>
<evidence type="ECO:0000256" key="1">
    <source>
        <dbReference type="SAM" id="Phobius"/>
    </source>
</evidence>
<sequence>MKIQSIVTKTTKAALTAAIDTLLANGADAPAVSSFHEKGGAVPVLCVFIVRAYFVGSYLVIVPLLCFPNFPLLERLAQHCSSGTLLKGEDALCRDPRASSCHLHLRLRFLEVVAVCFVLPRKQADLRLPLYRFQAGVRRPCLHAPRAWNEAPLKFDVALFVQFVFHIKAFCCESHDSCCRPT</sequence>
<keyword evidence="1" id="KW-0472">Membrane</keyword>
<organism evidence="2 3">
    <name type="scientific">Toxoplasma gondii GAB2-2007-GAL-DOM2</name>
    <dbReference type="NCBI Taxonomy" id="1130820"/>
    <lineage>
        <taxon>Eukaryota</taxon>
        <taxon>Sar</taxon>
        <taxon>Alveolata</taxon>
        <taxon>Apicomplexa</taxon>
        <taxon>Conoidasida</taxon>
        <taxon>Coccidia</taxon>
        <taxon>Eucoccidiorida</taxon>
        <taxon>Eimeriorina</taxon>
        <taxon>Sarcocystidae</taxon>
        <taxon>Toxoplasma</taxon>
    </lineage>
</organism>
<dbReference type="Proteomes" id="UP000028837">
    <property type="component" value="Unassembled WGS sequence"/>
</dbReference>
<keyword evidence="1 2" id="KW-0812">Transmembrane</keyword>
<comment type="caution">
    <text evidence="2">The sequence shown here is derived from an EMBL/GenBank/DDBJ whole genome shotgun (WGS) entry which is preliminary data.</text>
</comment>